<feature type="domain" description="NADH:ubiquinone oxidoreductase chain 4 N-terminal" evidence="11">
    <location>
        <begin position="65"/>
        <end position="124"/>
    </location>
</feature>
<feature type="transmembrane region" description="Helical" evidence="9">
    <location>
        <begin position="279"/>
        <end position="297"/>
    </location>
</feature>
<evidence type="ECO:0000256" key="2">
    <source>
        <dbReference type="ARBA" id="ARBA00009025"/>
    </source>
</evidence>
<dbReference type="GO" id="GO:0015990">
    <property type="term" value="P:electron transport coupled proton transport"/>
    <property type="evidence" value="ECO:0007669"/>
    <property type="project" value="TreeGrafter"/>
</dbReference>
<dbReference type="GO" id="GO:0003954">
    <property type="term" value="F:NADH dehydrogenase activity"/>
    <property type="evidence" value="ECO:0007669"/>
    <property type="project" value="TreeGrafter"/>
</dbReference>
<dbReference type="InterPro" id="IPR001750">
    <property type="entry name" value="ND/Mrp_TM"/>
</dbReference>
<keyword evidence="13" id="KW-1185">Reference proteome</keyword>
<dbReference type="NCBIfam" id="TIGR01972">
    <property type="entry name" value="NDH_I_M"/>
    <property type="match status" value="1"/>
</dbReference>
<keyword evidence="3 8" id="KW-0812">Transmembrane</keyword>
<dbReference type="PANTHER" id="PTHR43507">
    <property type="entry name" value="NADH-UBIQUINONE OXIDOREDUCTASE CHAIN 4"/>
    <property type="match status" value="1"/>
</dbReference>
<feature type="transmembrane region" description="Helical" evidence="9">
    <location>
        <begin position="113"/>
        <end position="131"/>
    </location>
</feature>
<dbReference type="AlphaFoldDB" id="A0A1H7QHV4"/>
<feature type="transmembrane region" description="Helical" evidence="9">
    <location>
        <begin position="36"/>
        <end position="54"/>
    </location>
</feature>
<comment type="similarity">
    <text evidence="2">Belongs to the complex I subunit 4 family.</text>
</comment>
<dbReference type="GO" id="GO:0008137">
    <property type="term" value="F:NADH dehydrogenase (ubiquinone) activity"/>
    <property type="evidence" value="ECO:0007669"/>
    <property type="project" value="InterPro"/>
</dbReference>
<feature type="domain" description="NADH:quinone oxidoreductase/Mrp antiporter transmembrane" evidence="10">
    <location>
        <begin position="134"/>
        <end position="418"/>
    </location>
</feature>
<evidence type="ECO:0000256" key="5">
    <source>
        <dbReference type="ARBA" id="ARBA00022989"/>
    </source>
</evidence>
<feature type="transmembrane region" description="Helical" evidence="9">
    <location>
        <begin position="304"/>
        <end position="323"/>
    </location>
</feature>
<sequence length="494" mass="54151">MLFGFPLLSLVIWLPILAGVGVLATGGDRNAQTARWIALAGAVAGFLVAIPLYTRFDPLTNAMQFVEYSPWIEHFNIHYHLGIDGIAMPLILLNCFTTPLVVIAGWQVISKRVSQYMGAFLIMSGIVNGVFSSLDAILFYIFWEASLIPMFLIVGVWGGPNRVYAAIKFFLYTLLGSLLMLVAFIYLYQVSGGSFSILDYHRLPLPLAPQILIFIAFLLAFAVKVPMWPVHTWLPDAHVEAPTGGSVVLAAILLKLGGYGFLRFSLPIVPDASHYLSDIMIALSLVAVVYIGFIALVQADMKKLIAYSSVSHMGFVTLGFFLFNAYGVEGAMVQMISHGFISGAMFLCVGVMYDRLHSRQIADYGGVANKMPVFAAFFMLFAMANSGLPGTSGFVGEFIVIMAAIKVNFWYGFFAGITLITGAAYTLWMYKRVVFGAVAHPSVEEMNDINGREILVLAILALAVLWMGLYPLPLMEVMHTTVDDLLAHVARSKL</sequence>
<dbReference type="InterPro" id="IPR010227">
    <property type="entry name" value="NADH_Q_OxRdtase_chainM/4"/>
</dbReference>
<dbReference type="Pfam" id="PF00361">
    <property type="entry name" value="Proton_antipo_M"/>
    <property type="match status" value="1"/>
</dbReference>
<dbReference type="PRINTS" id="PR01437">
    <property type="entry name" value="NUOXDRDTASE4"/>
</dbReference>
<keyword evidence="4" id="KW-1278">Translocase</keyword>
<feature type="transmembrane region" description="Helical" evidence="9">
    <location>
        <begin position="6"/>
        <end position="24"/>
    </location>
</feature>
<feature type="transmembrane region" description="Helical" evidence="9">
    <location>
        <begin position="208"/>
        <end position="227"/>
    </location>
</feature>
<evidence type="ECO:0000256" key="6">
    <source>
        <dbReference type="ARBA" id="ARBA00023027"/>
    </source>
</evidence>
<dbReference type="GO" id="GO:0012505">
    <property type="term" value="C:endomembrane system"/>
    <property type="evidence" value="ECO:0007669"/>
    <property type="project" value="UniProtKB-SubCell"/>
</dbReference>
<evidence type="ECO:0000259" key="11">
    <source>
        <dbReference type="Pfam" id="PF01059"/>
    </source>
</evidence>
<evidence type="ECO:0000259" key="10">
    <source>
        <dbReference type="Pfam" id="PF00361"/>
    </source>
</evidence>
<feature type="transmembrane region" description="Helical" evidence="9">
    <location>
        <begin position="454"/>
        <end position="472"/>
    </location>
</feature>
<dbReference type="GO" id="GO:0042773">
    <property type="term" value="P:ATP synthesis coupled electron transport"/>
    <property type="evidence" value="ECO:0007669"/>
    <property type="project" value="InterPro"/>
</dbReference>
<dbReference type="RefSeq" id="WP_090829294.1">
    <property type="nucleotide sequence ID" value="NZ_FOBH01000012.1"/>
</dbReference>
<dbReference type="GO" id="GO:0016020">
    <property type="term" value="C:membrane"/>
    <property type="evidence" value="ECO:0007669"/>
    <property type="project" value="UniProtKB-SubCell"/>
</dbReference>
<feature type="transmembrane region" description="Helical" evidence="9">
    <location>
        <begin position="335"/>
        <end position="353"/>
    </location>
</feature>
<proteinExistence type="inferred from homology"/>
<feature type="transmembrane region" description="Helical" evidence="9">
    <location>
        <begin position="86"/>
        <end position="106"/>
    </location>
</feature>
<dbReference type="PANTHER" id="PTHR43507:SF1">
    <property type="entry name" value="NADH-UBIQUINONE OXIDOREDUCTASE CHAIN 4"/>
    <property type="match status" value="1"/>
</dbReference>
<dbReference type="GO" id="GO:0048039">
    <property type="term" value="F:ubiquinone binding"/>
    <property type="evidence" value="ECO:0007669"/>
    <property type="project" value="TreeGrafter"/>
</dbReference>
<evidence type="ECO:0000313" key="12">
    <source>
        <dbReference type="EMBL" id="SEL47523.1"/>
    </source>
</evidence>
<feature type="transmembrane region" description="Helical" evidence="9">
    <location>
        <begin position="169"/>
        <end position="188"/>
    </location>
</feature>
<name>A0A1H7QHV4_9PROT</name>
<dbReference type="Proteomes" id="UP000198620">
    <property type="component" value="Unassembled WGS sequence"/>
</dbReference>
<keyword evidence="5 9" id="KW-1133">Transmembrane helix</keyword>
<organism evidence="12 13">
    <name type="scientific">Nitrosovibrio tenuis</name>
    <dbReference type="NCBI Taxonomy" id="1233"/>
    <lineage>
        <taxon>Bacteria</taxon>
        <taxon>Pseudomonadati</taxon>
        <taxon>Pseudomonadota</taxon>
        <taxon>Betaproteobacteria</taxon>
        <taxon>Nitrosomonadales</taxon>
        <taxon>Nitrosomonadaceae</taxon>
        <taxon>Nitrosovibrio</taxon>
    </lineage>
</organism>
<gene>
    <name evidence="12" type="ORF">SAMN05216387_11221</name>
</gene>
<feature type="transmembrane region" description="Helical" evidence="9">
    <location>
        <begin position="137"/>
        <end position="157"/>
    </location>
</feature>
<dbReference type="EMBL" id="FOBH01000012">
    <property type="protein sequence ID" value="SEL47523.1"/>
    <property type="molecule type" value="Genomic_DNA"/>
</dbReference>
<dbReference type="NCBIfam" id="NF004501">
    <property type="entry name" value="PRK05846.1-5"/>
    <property type="match status" value="1"/>
</dbReference>
<feature type="transmembrane region" description="Helical" evidence="9">
    <location>
        <begin position="239"/>
        <end position="259"/>
    </location>
</feature>
<dbReference type="NCBIfam" id="NF004499">
    <property type="entry name" value="PRK05846.1-3"/>
    <property type="match status" value="1"/>
</dbReference>
<accession>A0A1H7QHV4</accession>
<dbReference type="InterPro" id="IPR003918">
    <property type="entry name" value="NADH_UbQ_OxRdtase"/>
</dbReference>
<evidence type="ECO:0000256" key="1">
    <source>
        <dbReference type="ARBA" id="ARBA00004127"/>
    </source>
</evidence>
<evidence type="ECO:0000256" key="3">
    <source>
        <dbReference type="ARBA" id="ARBA00022692"/>
    </source>
</evidence>
<evidence type="ECO:0000256" key="8">
    <source>
        <dbReference type="RuleBase" id="RU000320"/>
    </source>
</evidence>
<dbReference type="InterPro" id="IPR000260">
    <property type="entry name" value="NADH4_N"/>
</dbReference>
<dbReference type="STRING" id="1233.SAMN05216387_11221"/>
<protein>
    <submittedName>
        <fullName evidence="12">NADH dehydrogenase subunit M</fullName>
    </submittedName>
</protein>
<dbReference type="Pfam" id="PF01059">
    <property type="entry name" value="Oxidored_q5_N"/>
    <property type="match status" value="1"/>
</dbReference>
<evidence type="ECO:0000313" key="13">
    <source>
        <dbReference type="Proteomes" id="UP000198620"/>
    </source>
</evidence>
<evidence type="ECO:0000256" key="7">
    <source>
        <dbReference type="ARBA" id="ARBA00023136"/>
    </source>
</evidence>
<evidence type="ECO:0000256" key="4">
    <source>
        <dbReference type="ARBA" id="ARBA00022967"/>
    </source>
</evidence>
<dbReference type="OrthoDB" id="9768329at2"/>
<reference evidence="12 13" key="1">
    <citation type="submission" date="2016-10" db="EMBL/GenBank/DDBJ databases">
        <authorList>
            <person name="de Groot N.N."/>
        </authorList>
    </citation>
    <scope>NUCLEOTIDE SEQUENCE [LARGE SCALE GENOMIC DNA]</scope>
    <source>
        <strain evidence="12 13">Nv1</strain>
    </source>
</reference>
<feature type="transmembrane region" description="Helical" evidence="9">
    <location>
        <begin position="409"/>
        <end position="428"/>
    </location>
</feature>
<feature type="transmembrane region" description="Helical" evidence="9">
    <location>
        <begin position="374"/>
        <end position="403"/>
    </location>
</feature>
<keyword evidence="6" id="KW-0520">NAD</keyword>
<comment type="subcellular location">
    <subcellularLocation>
        <location evidence="1">Endomembrane system</location>
        <topology evidence="1">Multi-pass membrane protein</topology>
    </subcellularLocation>
    <subcellularLocation>
        <location evidence="8">Membrane</location>
        <topology evidence="8">Multi-pass membrane protein</topology>
    </subcellularLocation>
</comment>
<evidence type="ECO:0000256" key="9">
    <source>
        <dbReference type="SAM" id="Phobius"/>
    </source>
</evidence>
<keyword evidence="7 9" id="KW-0472">Membrane</keyword>